<accession>A0ACB9YX42</accession>
<gene>
    <name evidence="1" type="ORF">F4820DRAFT_425769</name>
</gene>
<comment type="caution">
    <text evidence="1">The sequence shown here is derived from an EMBL/GenBank/DDBJ whole genome shotgun (WGS) entry which is preliminary data.</text>
</comment>
<organism evidence="1 2">
    <name type="scientific">Hypoxylon rubiginosum</name>
    <dbReference type="NCBI Taxonomy" id="110542"/>
    <lineage>
        <taxon>Eukaryota</taxon>
        <taxon>Fungi</taxon>
        <taxon>Dikarya</taxon>
        <taxon>Ascomycota</taxon>
        <taxon>Pezizomycotina</taxon>
        <taxon>Sordariomycetes</taxon>
        <taxon>Xylariomycetidae</taxon>
        <taxon>Xylariales</taxon>
        <taxon>Hypoxylaceae</taxon>
        <taxon>Hypoxylon</taxon>
    </lineage>
</organism>
<reference evidence="1 2" key="1">
    <citation type="journal article" date="2022" name="New Phytol.">
        <title>Ecological generalism drives hyperdiversity of secondary metabolite gene clusters in xylarialean endophytes.</title>
        <authorList>
            <person name="Franco M.E.E."/>
            <person name="Wisecaver J.H."/>
            <person name="Arnold A.E."/>
            <person name="Ju Y.M."/>
            <person name="Slot J.C."/>
            <person name="Ahrendt S."/>
            <person name="Moore L.P."/>
            <person name="Eastman K.E."/>
            <person name="Scott K."/>
            <person name="Konkel Z."/>
            <person name="Mondo S.J."/>
            <person name="Kuo A."/>
            <person name="Hayes R.D."/>
            <person name="Haridas S."/>
            <person name="Andreopoulos B."/>
            <person name="Riley R."/>
            <person name="LaButti K."/>
            <person name="Pangilinan J."/>
            <person name="Lipzen A."/>
            <person name="Amirebrahimi M."/>
            <person name="Yan J."/>
            <person name="Adam C."/>
            <person name="Keymanesh K."/>
            <person name="Ng V."/>
            <person name="Louie K."/>
            <person name="Northen T."/>
            <person name="Drula E."/>
            <person name="Henrissat B."/>
            <person name="Hsieh H.M."/>
            <person name="Youens-Clark K."/>
            <person name="Lutzoni F."/>
            <person name="Miadlikowska J."/>
            <person name="Eastwood D.C."/>
            <person name="Hamelin R.C."/>
            <person name="Grigoriev I.V."/>
            <person name="U'Ren J.M."/>
        </authorList>
    </citation>
    <scope>NUCLEOTIDE SEQUENCE [LARGE SCALE GENOMIC DNA]</scope>
    <source>
        <strain evidence="1 2">CBS 119005</strain>
    </source>
</reference>
<name>A0ACB9YX42_9PEZI</name>
<dbReference type="EMBL" id="MU393497">
    <property type="protein sequence ID" value="KAI4863772.1"/>
    <property type="molecule type" value="Genomic_DNA"/>
</dbReference>
<proteinExistence type="predicted"/>
<keyword evidence="2" id="KW-1185">Reference proteome</keyword>
<evidence type="ECO:0000313" key="2">
    <source>
        <dbReference type="Proteomes" id="UP001497700"/>
    </source>
</evidence>
<sequence length="461" mass="51373">MSRPFAFELPRDAPLVLDEAERELSPLTGTFSLRRLLSRLWSKLNIPFISKLKSRWRSSKRKDTTEAMATQQGIAATSITIPLETIYHNGATSSDQASSRGQLTDSTVGYNHDHRHYPGQNGEYFPTIPYHQNSSKTELNDSGDNSDLAADSSSNSIAFKRRGLRLDIKIPESDMSNGGPSTNAASSTTVPDTSSSIEPSNAVDEREKTLRMLESGSRSSTHRSASPATLRRHRRSYQLATDPRIDPQQYSDFLDFLEHEVSMDVSLRVRIWKSLIKDSENREGSVTQLESQETGSRSELLSQYYCPLLPKSSGSGSDLPGPSVKRRAGSWIWQPNNRKVRFQDDDQLSPLERKLRNRQSCPTGHHSIDHTLHTDPQGNGALRRSNAMKRHSSSDASMPRETSASADKRRRVSASSLAHSFTQYIKPEVPATINREPRTPGPSDRHETTSQTSAVPESGKE</sequence>
<dbReference type="Proteomes" id="UP001497700">
    <property type="component" value="Unassembled WGS sequence"/>
</dbReference>
<protein>
    <submittedName>
        <fullName evidence="1">Uncharacterized protein</fullName>
    </submittedName>
</protein>
<evidence type="ECO:0000313" key="1">
    <source>
        <dbReference type="EMBL" id="KAI4863772.1"/>
    </source>
</evidence>